<dbReference type="InterPro" id="IPR001128">
    <property type="entry name" value="Cyt_P450"/>
</dbReference>
<dbReference type="AlphaFoldDB" id="A0A0D9X5Z2"/>
<dbReference type="Gene3D" id="1.10.630.10">
    <property type="entry name" value="Cytochrome P450"/>
    <property type="match status" value="1"/>
</dbReference>
<dbReference type="Proteomes" id="UP000032180">
    <property type="component" value="Chromosome 8"/>
</dbReference>
<evidence type="ECO:0000256" key="1">
    <source>
        <dbReference type="ARBA" id="ARBA00010617"/>
    </source>
</evidence>
<reference evidence="6" key="3">
    <citation type="submission" date="2015-04" db="UniProtKB">
        <authorList>
            <consortium name="EnsemblPlants"/>
        </authorList>
    </citation>
    <scope>IDENTIFICATION</scope>
</reference>
<dbReference type="GO" id="GO:0020037">
    <property type="term" value="F:heme binding"/>
    <property type="evidence" value="ECO:0007669"/>
    <property type="project" value="InterPro"/>
</dbReference>
<dbReference type="PANTHER" id="PTHR24296">
    <property type="entry name" value="CYTOCHROME P450"/>
    <property type="match status" value="1"/>
</dbReference>
<evidence type="ECO:0000256" key="3">
    <source>
        <dbReference type="ARBA" id="ARBA00023002"/>
    </source>
</evidence>
<evidence type="ECO:0000313" key="6">
    <source>
        <dbReference type="EnsemblPlants" id="LPERR08G07170.1"/>
    </source>
</evidence>
<reference evidence="7" key="2">
    <citation type="submission" date="2013-12" db="EMBL/GenBank/DDBJ databases">
        <authorList>
            <person name="Yu Y."/>
            <person name="Lee S."/>
            <person name="de Baynast K."/>
            <person name="Wissotski M."/>
            <person name="Liu L."/>
            <person name="Talag J."/>
            <person name="Goicoechea J."/>
            <person name="Angelova A."/>
            <person name="Jetty R."/>
            <person name="Kudrna D."/>
            <person name="Golser W."/>
            <person name="Rivera L."/>
            <person name="Zhang J."/>
            <person name="Wing R."/>
        </authorList>
    </citation>
    <scope>NUCLEOTIDE SEQUENCE</scope>
</reference>
<evidence type="ECO:0000256" key="2">
    <source>
        <dbReference type="ARBA" id="ARBA00022723"/>
    </source>
</evidence>
<dbReference type="InterPro" id="IPR036396">
    <property type="entry name" value="Cyt_P450_sf"/>
</dbReference>
<proteinExistence type="inferred from homology"/>
<dbReference type="Gramene" id="LPERR08G07170.1">
    <property type="protein sequence ID" value="LPERR08G07170.1"/>
    <property type="gene ID" value="LPERR08G07170"/>
</dbReference>
<keyword evidence="7" id="KW-1185">Reference proteome</keyword>
<dbReference type="GO" id="GO:0005506">
    <property type="term" value="F:iron ion binding"/>
    <property type="evidence" value="ECO:0007669"/>
    <property type="project" value="InterPro"/>
</dbReference>
<dbReference type="InterPro" id="IPR002403">
    <property type="entry name" value="Cyt_P450_E_grp-IV"/>
</dbReference>
<evidence type="ECO:0008006" key="8">
    <source>
        <dbReference type="Google" id="ProtNLM"/>
    </source>
</evidence>
<dbReference type="eggNOG" id="KOG0157">
    <property type="taxonomic scope" value="Eukaryota"/>
</dbReference>
<dbReference type="Pfam" id="PF00067">
    <property type="entry name" value="p450"/>
    <property type="match status" value="1"/>
</dbReference>
<dbReference type="EnsemblPlants" id="LPERR08G07170.1">
    <property type="protein sequence ID" value="LPERR08G07170.1"/>
    <property type="gene ID" value="LPERR08G07170"/>
</dbReference>
<keyword evidence="4 5" id="KW-0408">Iron</keyword>
<evidence type="ECO:0000256" key="5">
    <source>
        <dbReference type="PIRSR" id="PIRSR602403-1"/>
    </source>
</evidence>
<dbReference type="SUPFAM" id="SSF48264">
    <property type="entry name" value="Cytochrome P450"/>
    <property type="match status" value="1"/>
</dbReference>
<evidence type="ECO:0000256" key="4">
    <source>
        <dbReference type="ARBA" id="ARBA00023004"/>
    </source>
</evidence>
<protein>
    <recommendedName>
        <fullName evidence="8">Cytochrome P450</fullName>
    </recommendedName>
</protein>
<keyword evidence="2 5" id="KW-0479">Metal-binding</keyword>
<dbReference type="HOGENOM" id="CLU_001570_27_6_1"/>
<dbReference type="PRINTS" id="PR00385">
    <property type="entry name" value="P450"/>
</dbReference>
<comment type="cofactor">
    <cofactor evidence="5">
        <name>heme</name>
        <dbReference type="ChEBI" id="CHEBI:30413"/>
    </cofactor>
</comment>
<feature type="binding site" description="axial binding residue" evidence="5">
    <location>
        <position position="161"/>
    </location>
    <ligand>
        <name>heme</name>
        <dbReference type="ChEBI" id="CHEBI:30413"/>
    </ligand>
    <ligandPart>
        <name>Fe</name>
        <dbReference type="ChEBI" id="CHEBI:18248"/>
    </ligandPart>
</feature>
<comment type="similarity">
    <text evidence="1">Belongs to the cytochrome P450 family.</text>
</comment>
<organism evidence="6 7">
    <name type="scientific">Leersia perrieri</name>
    <dbReference type="NCBI Taxonomy" id="77586"/>
    <lineage>
        <taxon>Eukaryota</taxon>
        <taxon>Viridiplantae</taxon>
        <taxon>Streptophyta</taxon>
        <taxon>Embryophyta</taxon>
        <taxon>Tracheophyta</taxon>
        <taxon>Spermatophyta</taxon>
        <taxon>Magnoliopsida</taxon>
        <taxon>Liliopsida</taxon>
        <taxon>Poales</taxon>
        <taxon>Poaceae</taxon>
        <taxon>BOP clade</taxon>
        <taxon>Oryzoideae</taxon>
        <taxon>Oryzeae</taxon>
        <taxon>Oryzinae</taxon>
        <taxon>Leersia</taxon>
    </lineage>
</organism>
<keyword evidence="3" id="KW-0560">Oxidoreductase</keyword>
<name>A0A0D9X5Z2_9ORYZ</name>
<dbReference type="GO" id="GO:0004497">
    <property type="term" value="F:monooxygenase activity"/>
    <property type="evidence" value="ECO:0007669"/>
    <property type="project" value="InterPro"/>
</dbReference>
<evidence type="ECO:0000313" key="7">
    <source>
        <dbReference type="Proteomes" id="UP000032180"/>
    </source>
</evidence>
<dbReference type="GO" id="GO:0016705">
    <property type="term" value="F:oxidoreductase activity, acting on paired donors, with incorporation or reduction of molecular oxygen"/>
    <property type="evidence" value="ECO:0007669"/>
    <property type="project" value="InterPro"/>
</dbReference>
<keyword evidence="5" id="KW-0349">Heme</keyword>
<sequence>MVSRRDTVSTTLPWFFYNHAMKLHVVSAIRDELAPIAAARKDDDTMMMTFSSEDTKPLVYLQATLLEMLRLYPPGCFERKTVVTDDVMPRGHEVRAGDTVLISAYSMGRMESPWGKDCYEYRPERWLYDDDDVGGGARKKKRLRYVASHMFLAFNSGPRMCLRKHIAIMQMKTVAAAVVWNFDVEVVEGHTVEPKLSYEEWGHAQ</sequence>
<dbReference type="PRINTS" id="PR00465">
    <property type="entry name" value="EP450IV"/>
</dbReference>
<accession>A0A0D9X5Z2</accession>
<reference evidence="6 7" key="1">
    <citation type="submission" date="2012-08" db="EMBL/GenBank/DDBJ databases">
        <title>Oryza genome evolution.</title>
        <authorList>
            <person name="Wing R.A."/>
        </authorList>
    </citation>
    <scope>NUCLEOTIDE SEQUENCE</scope>
</reference>
<dbReference type="STRING" id="77586.A0A0D9X5Z2"/>